<keyword evidence="5 7" id="KW-1133">Transmembrane helix</keyword>
<sequence length="270" mass="27506">MSAAARLGRGFGWLLLAVLLLAAVAPGLFTDLPATEPDLSSALRPPDAAHWFGTDELGRDVYSRVVHGAGYSLLVGGGAVLLAIAGATVIGLLAAFGGGPVDRAVVGGLDLLLALPGLLLSLLVITVTGAGTVNVLLAVALGSLPGFARVIRAQALVVRRSEYVEAARCLGVRRGAILWRHVVPNTLAPLLVLGTTGVGTCVVAGAALSFLGLGPQAPAPEWGTMVSDGRHLLDQAWWVAVFPGLAISLTVILVTVLGRDLERTFGAPAG</sequence>
<dbReference type="SUPFAM" id="SSF161098">
    <property type="entry name" value="MetI-like"/>
    <property type="match status" value="1"/>
</dbReference>
<evidence type="ECO:0000256" key="1">
    <source>
        <dbReference type="ARBA" id="ARBA00004651"/>
    </source>
</evidence>
<evidence type="ECO:0000256" key="4">
    <source>
        <dbReference type="ARBA" id="ARBA00022692"/>
    </source>
</evidence>
<dbReference type="PROSITE" id="PS50928">
    <property type="entry name" value="ABC_TM1"/>
    <property type="match status" value="1"/>
</dbReference>
<feature type="transmembrane region" description="Helical" evidence="7">
    <location>
        <begin position="190"/>
        <end position="215"/>
    </location>
</feature>
<organism evidence="9 10">
    <name type="scientific">Phytohabitans kaempferiae</name>
    <dbReference type="NCBI Taxonomy" id="1620943"/>
    <lineage>
        <taxon>Bacteria</taxon>
        <taxon>Bacillati</taxon>
        <taxon>Actinomycetota</taxon>
        <taxon>Actinomycetes</taxon>
        <taxon>Micromonosporales</taxon>
        <taxon>Micromonosporaceae</taxon>
    </lineage>
</organism>
<dbReference type="CDD" id="cd06261">
    <property type="entry name" value="TM_PBP2"/>
    <property type="match status" value="1"/>
</dbReference>
<dbReference type="Gene3D" id="1.10.3720.10">
    <property type="entry name" value="MetI-like"/>
    <property type="match status" value="1"/>
</dbReference>
<dbReference type="PANTHER" id="PTHR43386">
    <property type="entry name" value="OLIGOPEPTIDE TRANSPORT SYSTEM PERMEASE PROTEIN APPC"/>
    <property type="match status" value="1"/>
</dbReference>
<dbReference type="Proteomes" id="UP001589867">
    <property type="component" value="Unassembled WGS sequence"/>
</dbReference>
<dbReference type="PANTHER" id="PTHR43386:SF25">
    <property type="entry name" value="PEPTIDE ABC TRANSPORTER PERMEASE PROTEIN"/>
    <property type="match status" value="1"/>
</dbReference>
<gene>
    <name evidence="9" type="ORF">ACFFIA_28040</name>
</gene>
<evidence type="ECO:0000256" key="5">
    <source>
        <dbReference type="ARBA" id="ARBA00022989"/>
    </source>
</evidence>
<dbReference type="EMBL" id="JBHLUH010000060">
    <property type="protein sequence ID" value="MFC0531502.1"/>
    <property type="molecule type" value="Genomic_DNA"/>
</dbReference>
<comment type="similarity">
    <text evidence="7">Belongs to the binding-protein-dependent transport system permease family.</text>
</comment>
<evidence type="ECO:0000256" key="6">
    <source>
        <dbReference type="ARBA" id="ARBA00023136"/>
    </source>
</evidence>
<evidence type="ECO:0000259" key="8">
    <source>
        <dbReference type="PROSITE" id="PS50928"/>
    </source>
</evidence>
<protein>
    <submittedName>
        <fullName evidence="9">ABC transporter permease</fullName>
    </submittedName>
</protein>
<dbReference type="InterPro" id="IPR035906">
    <property type="entry name" value="MetI-like_sf"/>
</dbReference>
<evidence type="ECO:0000313" key="9">
    <source>
        <dbReference type="EMBL" id="MFC0531502.1"/>
    </source>
</evidence>
<name>A0ABV6M9X9_9ACTN</name>
<comment type="caution">
    <text evidence="9">The sequence shown here is derived from an EMBL/GenBank/DDBJ whole genome shotgun (WGS) entry which is preliminary data.</text>
</comment>
<keyword evidence="6 7" id="KW-0472">Membrane</keyword>
<feature type="transmembrane region" description="Helical" evidence="7">
    <location>
        <begin position="235"/>
        <end position="257"/>
    </location>
</feature>
<feature type="domain" description="ABC transmembrane type-1" evidence="8">
    <location>
        <begin position="69"/>
        <end position="258"/>
    </location>
</feature>
<dbReference type="RefSeq" id="WP_377256029.1">
    <property type="nucleotide sequence ID" value="NZ_JBHLUH010000060.1"/>
</dbReference>
<feature type="transmembrane region" description="Helical" evidence="7">
    <location>
        <begin position="108"/>
        <end position="127"/>
    </location>
</feature>
<keyword evidence="10" id="KW-1185">Reference proteome</keyword>
<dbReference type="InterPro" id="IPR000515">
    <property type="entry name" value="MetI-like"/>
</dbReference>
<accession>A0ABV6M9X9</accession>
<feature type="transmembrane region" description="Helical" evidence="7">
    <location>
        <begin position="71"/>
        <end position="96"/>
    </location>
</feature>
<keyword evidence="3" id="KW-1003">Cell membrane</keyword>
<dbReference type="Pfam" id="PF00528">
    <property type="entry name" value="BPD_transp_1"/>
    <property type="match status" value="1"/>
</dbReference>
<keyword evidence="4 7" id="KW-0812">Transmembrane</keyword>
<evidence type="ECO:0000256" key="3">
    <source>
        <dbReference type="ARBA" id="ARBA00022475"/>
    </source>
</evidence>
<evidence type="ECO:0000256" key="2">
    <source>
        <dbReference type="ARBA" id="ARBA00022448"/>
    </source>
</evidence>
<feature type="transmembrane region" description="Helical" evidence="7">
    <location>
        <begin position="133"/>
        <end position="151"/>
    </location>
</feature>
<reference evidence="9 10" key="1">
    <citation type="submission" date="2024-09" db="EMBL/GenBank/DDBJ databases">
        <authorList>
            <person name="Sun Q."/>
            <person name="Mori K."/>
        </authorList>
    </citation>
    <scope>NUCLEOTIDE SEQUENCE [LARGE SCALE GENOMIC DNA]</scope>
    <source>
        <strain evidence="9 10">TBRC 3947</strain>
    </source>
</reference>
<keyword evidence="2 7" id="KW-0813">Transport</keyword>
<evidence type="ECO:0000256" key="7">
    <source>
        <dbReference type="RuleBase" id="RU363032"/>
    </source>
</evidence>
<comment type="subcellular location">
    <subcellularLocation>
        <location evidence="1 7">Cell membrane</location>
        <topology evidence="1 7">Multi-pass membrane protein</topology>
    </subcellularLocation>
</comment>
<evidence type="ECO:0000313" key="10">
    <source>
        <dbReference type="Proteomes" id="UP001589867"/>
    </source>
</evidence>
<proteinExistence type="inferred from homology"/>
<dbReference type="InterPro" id="IPR050366">
    <property type="entry name" value="BP-dependent_transpt_permease"/>
</dbReference>